<feature type="compositionally biased region" description="Basic and acidic residues" evidence="4">
    <location>
        <begin position="157"/>
        <end position="169"/>
    </location>
</feature>
<dbReference type="OrthoDB" id="2110130at2759"/>
<keyword evidence="2" id="KW-0547">Nucleotide-binding</keyword>
<dbReference type="FunFam" id="3.40.50.300:FF:000011">
    <property type="entry name" value="Putative ABC transporter ATP-binding component"/>
    <property type="match status" value="1"/>
</dbReference>
<dbReference type="InterPro" id="IPR003593">
    <property type="entry name" value="AAA+_ATPase"/>
</dbReference>
<dbReference type="PANTHER" id="PTHR19211:SF117">
    <property type="entry name" value="ATP-BINDING CASSETTE SUB-FAMILY F MEMBER 3"/>
    <property type="match status" value="1"/>
</dbReference>
<dbReference type="InterPro" id="IPR050611">
    <property type="entry name" value="ABCF"/>
</dbReference>
<dbReference type="PANTHER" id="PTHR19211">
    <property type="entry name" value="ATP-BINDING TRANSPORT PROTEIN-RELATED"/>
    <property type="match status" value="1"/>
</dbReference>
<evidence type="ECO:0000256" key="2">
    <source>
        <dbReference type="ARBA" id="ARBA00022741"/>
    </source>
</evidence>
<dbReference type="PROSITE" id="PS00211">
    <property type="entry name" value="ABC_TRANSPORTER_1"/>
    <property type="match status" value="2"/>
</dbReference>
<keyword evidence="3 6" id="KW-0067">ATP-binding</keyword>
<dbReference type="InterPro" id="IPR032781">
    <property type="entry name" value="ABC_tran_Xtn"/>
</dbReference>
<dbReference type="Pfam" id="PF00005">
    <property type="entry name" value="ABC_tran"/>
    <property type="match status" value="2"/>
</dbReference>
<evidence type="ECO:0000256" key="4">
    <source>
        <dbReference type="SAM" id="MobiDB-lite"/>
    </source>
</evidence>
<dbReference type="Proteomes" id="UP000070089">
    <property type="component" value="Unassembled WGS sequence"/>
</dbReference>
<reference evidence="6 7" key="1">
    <citation type="journal article" date="2015" name="Mol. Biochem. Parasitol.">
        <title>Identification of polymorphic genes for use in assemblage B genotyping assays through comparative genomics of multiple assemblage B Giardia duodenalis isolates.</title>
        <authorList>
            <person name="Wielinga C."/>
            <person name="Thompson R.C."/>
            <person name="Monis P."/>
            <person name="Ryan U."/>
        </authorList>
    </citation>
    <scope>NUCLEOTIDE SEQUENCE [LARGE SCALE GENOMIC DNA]</scope>
    <source>
        <strain evidence="6 7">BAH15c1</strain>
    </source>
</reference>
<evidence type="ECO:0000256" key="3">
    <source>
        <dbReference type="ARBA" id="ARBA00022840"/>
    </source>
</evidence>
<organism evidence="6 7">
    <name type="scientific">Giardia duodenalis assemblage B</name>
    <dbReference type="NCBI Taxonomy" id="1394984"/>
    <lineage>
        <taxon>Eukaryota</taxon>
        <taxon>Metamonada</taxon>
        <taxon>Diplomonadida</taxon>
        <taxon>Hexamitidae</taxon>
        <taxon>Giardiinae</taxon>
        <taxon>Giardia</taxon>
    </lineage>
</organism>
<dbReference type="InterPro" id="IPR003439">
    <property type="entry name" value="ABC_transporter-like_ATP-bd"/>
</dbReference>
<dbReference type="PROSITE" id="PS50893">
    <property type="entry name" value="ABC_TRANSPORTER_2"/>
    <property type="match status" value="2"/>
</dbReference>
<name>A0A132NU31_GIAIN</name>
<feature type="domain" description="ABC transporter" evidence="5">
    <location>
        <begin position="184"/>
        <end position="496"/>
    </location>
</feature>
<evidence type="ECO:0000256" key="1">
    <source>
        <dbReference type="ARBA" id="ARBA00022737"/>
    </source>
</evidence>
<dbReference type="InterPro" id="IPR027417">
    <property type="entry name" value="P-loop_NTPase"/>
</dbReference>
<evidence type="ECO:0000313" key="7">
    <source>
        <dbReference type="Proteomes" id="UP000070089"/>
    </source>
</evidence>
<dbReference type="SMART" id="SM00382">
    <property type="entry name" value="AAA"/>
    <property type="match status" value="2"/>
</dbReference>
<proteinExistence type="predicted"/>
<dbReference type="Gene3D" id="3.40.50.300">
    <property type="entry name" value="P-loop containing nucleotide triphosphate hydrolases"/>
    <property type="match status" value="2"/>
</dbReference>
<feature type="domain" description="ABC transporter" evidence="5">
    <location>
        <begin position="565"/>
        <end position="780"/>
    </location>
</feature>
<feature type="region of interest" description="Disordered" evidence="4">
    <location>
        <begin position="146"/>
        <end position="169"/>
    </location>
</feature>
<dbReference type="AlphaFoldDB" id="A0A132NU31"/>
<dbReference type="GO" id="GO:0016887">
    <property type="term" value="F:ATP hydrolysis activity"/>
    <property type="evidence" value="ECO:0007669"/>
    <property type="project" value="InterPro"/>
</dbReference>
<dbReference type="VEuPathDB" id="GiardiaDB:QR46_2408"/>
<dbReference type="GO" id="GO:0005524">
    <property type="term" value="F:ATP binding"/>
    <property type="evidence" value="ECO:0007669"/>
    <property type="project" value="UniProtKB-KW"/>
</dbReference>
<accession>A0A132NU31</accession>
<evidence type="ECO:0000259" key="5">
    <source>
        <dbReference type="PROSITE" id="PS50893"/>
    </source>
</evidence>
<dbReference type="EMBL" id="JXTI01000063">
    <property type="protein sequence ID" value="KWX13589.1"/>
    <property type="molecule type" value="Genomic_DNA"/>
</dbReference>
<comment type="caution">
    <text evidence="6">The sequence shown here is derived from an EMBL/GenBank/DDBJ whole genome shotgun (WGS) entry which is preliminary data.</text>
</comment>
<dbReference type="Pfam" id="PF12848">
    <property type="entry name" value="ABC_tran_Xtn"/>
    <property type="match status" value="1"/>
</dbReference>
<keyword evidence="1" id="KW-0677">Repeat</keyword>
<dbReference type="SUPFAM" id="SSF52540">
    <property type="entry name" value="P-loop containing nucleoside triphosphate hydrolases"/>
    <property type="match status" value="2"/>
</dbReference>
<evidence type="ECO:0000313" key="6">
    <source>
        <dbReference type="EMBL" id="KWX13589.1"/>
    </source>
</evidence>
<protein>
    <submittedName>
        <fullName evidence="6">ABC transporter/ ATP-binding protein</fullName>
    </submittedName>
</protein>
<dbReference type="CDD" id="cd03221">
    <property type="entry name" value="ABCF_EF-3"/>
    <property type="match status" value="2"/>
</dbReference>
<gene>
    <name evidence="6" type="ORF">QR46_2408</name>
</gene>
<dbReference type="InterPro" id="IPR017871">
    <property type="entry name" value="ABC_transporter-like_CS"/>
</dbReference>
<sequence length="781" mass="86976">MNEALSLRNVIANVFTNSSGRLLIDALIMNYLQCVLENTLDTDADSISRATQTIAPVIHNCRVTATLEEAEEIVANLVCEVCSLVSAHGRDSAVSLRLDDAVSVSQQVQQAAATTEYWKGIQTARDLGMQKLQFQMMKSTEKARALAEKRRAKGKHSTKEEAPAPDKDVNISQTKFVPRTVQAIRLDKVTLAYGKNVLLEDCDFTFHFGRRYSLIGRNGTGKSSLLRAIAHGEITCLASKEQYKMLYVSQEVAPSMDRVIDVVLSANDDYVRLTTAERAIKAAIDLLEEHLMRLHSAFHKASSVKSENPASRTLESLLPEHVLTELNDSTFSSMGTSPSTVLDTPTTEALLDGLGVALQQRYDEMEAADIFNAQARASQILAGLQFTPAMQIRRTKEFSGGWLMRVSLAKALFVAPDILFLDEPDNHLDTDAIMWLENWLVNFPQDKLVIVVSHDTDFLNQFTTDIVFLNNKKLTKYSGNYDTFIEIRENELKNQQKQAEKQEALQAHVQTFIDKFRHNAVRASLVQSRIKMLNKMEKLFVSEDRAVPPFVFPGPEASGAQFELLSLKDVEFSYVQQKLGGFCLKDINLTVYNDSRIALCGANGSGKSTILKLLSGMEKSDSGVFIRNNKCIPAVFWQHHTDLLDLDKTPLQTISEFAPGETNNKYMAHLGAFGITGDLVFQTNRTLSGGQRSRLNFALLTFQSLPSLLILDEPTNHLDIETRLALAEGLNQYTGAVILVSHDAQMIQSVTDELYVVKAGTMTKFNGSFLDYKEHLRGNVK</sequence>